<dbReference type="InterPro" id="IPR000425">
    <property type="entry name" value="MIP"/>
</dbReference>
<dbReference type="PANTHER" id="PTHR43829:SF9">
    <property type="entry name" value="AQUAPORIN-9"/>
    <property type="match status" value="1"/>
</dbReference>
<feature type="transmembrane region" description="Helical" evidence="9">
    <location>
        <begin position="179"/>
        <end position="200"/>
    </location>
</feature>
<keyword evidence="3 7" id="KW-0813">Transport</keyword>
<dbReference type="InterPro" id="IPR050363">
    <property type="entry name" value="MIP/Aquaporin"/>
</dbReference>
<gene>
    <name evidence="10" type="ORF">P43SY_006222</name>
</gene>
<name>A0AAD5Q449_PYTIN</name>
<feature type="transmembrane region" description="Helical" evidence="9">
    <location>
        <begin position="229"/>
        <end position="247"/>
    </location>
</feature>
<dbReference type="PANTHER" id="PTHR43829">
    <property type="entry name" value="AQUAPORIN OR AQUAGLYCEROPORIN RELATED"/>
    <property type="match status" value="1"/>
</dbReference>
<dbReference type="Pfam" id="PF00230">
    <property type="entry name" value="MIP"/>
    <property type="match status" value="1"/>
</dbReference>
<sequence>MVANQPQTARDVTRPQRLSSIRSSRNSASAPAVPSAYHASIGVTETKMMQVPLTPQTPKYTWYRCEKFENSVDIQYLVEPHKPISHPAESRSRSRLVIRNAYVRACLKEFLGAWVTTCFGFGVNNQVRLSHGEKGSALSINLGWGIAVMLGVHIAAHLNPVVTLTLATYRRTPWINVPGFVLAQTLGAFLGAWTIFLLHYETLQRVDPGRTFTRANFATFPSDQISNYTAFYTEFLATIMLAIGVFAKSDEKNRPVGPFGVPGFFFYLIAGISMAFNMNTGAAINPARDFGPRVFLAMAGWGSKVFTVRHYYFWIPIVAPFTGGIVGGGIYTALIEMHHPQDDEADSMPSLPR</sequence>
<organism evidence="10 11">
    <name type="scientific">Pythium insidiosum</name>
    <name type="common">Pythiosis disease agent</name>
    <dbReference type="NCBI Taxonomy" id="114742"/>
    <lineage>
        <taxon>Eukaryota</taxon>
        <taxon>Sar</taxon>
        <taxon>Stramenopiles</taxon>
        <taxon>Oomycota</taxon>
        <taxon>Peronosporomycetes</taxon>
        <taxon>Pythiales</taxon>
        <taxon>Pythiaceae</taxon>
        <taxon>Pythium</taxon>
    </lineage>
</organism>
<evidence type="ECO:0000256" key="6">
    <source>
        <dbReference type="ARBA" id="ARBA00023136"/>
    </source>
</evidence>
<feature type="transmembrane region" description="Helical" evidence="9">
    <location>
        <begin position="142"/>
        <end position="167"/>
    </location>
</feature>
<feature type="transmembrane region" description="Helical" evidence="9">
    <location>
        <begin position="101"/>
        <end position="122"/>
    </location>
</feature>
<dbReference type="Proteomes" id="UP001209570">
    <property type="component" value="Unassembled WGS sequence"/>
</dbReference>
<evidence type="ECO:0000256" key="4">
    <source>
        <dbReference type="ARBA" id="ARBA00022692"/>
    </source>
</evidence>
<dbReference type="CDD" id="cd00333">
    <property type="entry name" value="MIP"/>
    <property type="match status" value="1"/>
</dbReference>
<protein>
    <recommendedName>
        <fullName evidence="12">Aquaporin</fullName>
    </recommendedName>
</protein>
<evidence type="ECO:0000256" key="8">
    <source>
        <dbReference type="SAM" id="MobiDB-lite"/>
    </source>
</evidence>
<keyword evidence="4 7" id="KW-0812">Transmembrane</keyword>
<evidence type="ECO:0000256" key="9">
    <source>
        <dbReference type="SAM" id="Phobius"/>
    </source>
</evidence>
<dbReference type="EMBL" id="JAKCXM010000307">
    <property type="protein sequence ID" value="KAJ0396179.1"/>
    <property type="molecule type" value="Genomic_DNA"/>
</dbReference>
<evidence type="ECO:0000256" key="1">
    <source>
        <dbReference type="ARBA" id="ARBA00004141"/>
    </source>
</evidence>
<evidence type="ECO:0000256" key="5">
    <source>
        <dbReference type="ARBA" id="ARBA00022989"/>
    </source>
</evidence>
<accession>A0AAD5Q449</accession>
<evidence type="ECO:0000313" key="11">
    <source>
        <dbReference type="Proteomes" id="UP001209570"/>
    </source>
</evidence>
<feature type="region of interest" description="Disordered" evidence="8">
    <location>
        <begin position="1"/>
        <end position="33"/>
    </location>
</feature>
<dbReference type="GO" id="GO:0005886">
    <property type="term" value="C:plasma membrane"/>
    <property type="evidence" value="ECO:0007669"/>
    <property type="project" value="TreeGrafter"/>
</dbReference>
<keyword evidence="6 9" id="KW-0472">Membrane</keyword>
<evidence type="ECO:0000256" key="3">
    <source>
        <dbReference type="ARBA" id="ARBA00022448"/>
    </source>
</evidence>
<dbReference type="PRINTS" id="PR00783">
    <property type="entry name" value="MINTRINSICP"/>
</dbReference>
<dbReference type="GO" id="GO:0015254">
    <property type="term" value="F:glycerol channel activity"/>
    <property type="evidence" value="ECO:0007669"/>
    <property type="project" value="TreeGrafter"/>
</dbReference>
<dbReference type="GO" id="GO:0015250">
    <property type="term" value="F:water channel activity"/>
    <property type="evidence" value="ECO:0007669"/>
    <property type="project" value="TreeGrafter"/>
</dbReference>
<feature type="compositionally biased region" description="Polar residues" evidence="8">
    <location>
        <begin position="1"/>
        <end position="10"/>
    </location>
</feature>
<reference evidence="10" key="1">
    <citation type="submission" date="2021-12" db="EMBL/GenBank/DDBJ databases">
        <title>Prjna785345.</title>
        <authorList>
            <person name="Rujirawat T."/>
            <person name="Krajaejun T."/>
        </authorList>
    </citation>
    <scope>NUCLEOTIDE SEQUENCE</scope>
    <source>
        <strain evidence="10">Pi057C3</strain>
    </source>
</reference>
<evidence type="ECO:0000313" key="10">
    <source>
        <dbReference type="EMBL" id="KAJ0396179.1"/>
    </source>
</evidence>
<dbReference type="Gene3D" id="1.20.1080.10">
    <property type="entry name" value="Glycerol uptake facilitator protein"/>
    <property type="match status" value="1"/>
</dbReference>
<dbReference type="AlphaFoldDB" id="A0AAD5Q449"/>
<dbReference type="InterPro" id="IPR023271">
    <property type="entry name" value="Aquaporin-like"/>
</dbReference>
<keyword evidence="5 9" id="KW-1133">Transmembrane helix</keyword>
<feature type="transmembrane region" description="Helical" evidence="9">
    <location>
        <begin position="311"/>
        <end position="334"/>
    </location>
</feature>
<proteinExistence type="inferred from homology"/>
<comment type="subcellular location">
    <subcellularLocation>
        <location evidence="1">Membrane</location>
        <topology evidence="1">Multi-pass membrane protein</topology>
    </subcellularLocation>
</comment>
<dbReference type="SUPFAM" id="SSF81338">
    <property type="entry name" value="Aquaporin-like"/>
    <property type="match status" value="1"/>
</dbReference>
<comment type="similarity">
    <text evidence="2 7">Belongs to the MIP/aquaporin (TC 1.A.8) family.</text>
</comment>
<evidence type="ECO:0008006" key="12">
    <source>
        <dbReference type="Google" id="ProtNLM"/>
    </source>
</evidence>
<keyword evidence="11" id="KW-1185">Reference proteome</keyword>
<feature type="transmembrane region" description="Helical" evidence="9">
    <location>
        <begin position="259"/>
        <end position="276"/>
    </location>
</feature>
<comment type="caution">
    <text evidence="10">The sequence shown here is derived from an EMBL/GenBank/DDBJ whole genome shotgun (WGS) entry which is preliminary data.</text>
</comment>
<feature type="compositionally biased region" description="Low complexity" evidence="8">
    <location>
        <begin position="19"/>
        <end position="33"/>
    </location>
</feature>
<evidence type="ECO:0000256" key="7">
    <source>
        <dbReference type="RuleBase" id="RU000477"/>
    </source>
</evidence>
<evidence type="ECO:0000256" key="2">
    <source>
        <dbReference type="ARBA" id="ARBA00006175"/>
    </source>
</evidence>